<dbReference type="EMBL" id="JAAAUY010000421">
    <property type="protein sequence ID" value="KAF9330109.1"/>
    <property type="molecule type" value="Genomic_DNA"/>
</dbReference>
<gene>
    <name evidence="4" type="ORF">BG006_006917</name>
</gene>
<comment type="caution">
    <text evidence="4">The sequence shown here is derived from an EMBL/GenBank/DDBJ whole genome shotgun (WGS) entry which is preliminary data.</text>
</comment>
<proteinExistence type="predicted"/>
<evidence type="ECO:0000313" key="4">
    <source>
        <dbReference type="EMBL" id="KAF9330109.1"/>
    </source>
</evidence>
<dbReference type="InterPro" id="IPR009009">
    <property type="entry name" value="RlpA-like_DPBB"/>
</dbReference>
<reference evidence="4" key="1">
    <citation type="journal article" date="2020" name="Fungal Divers.">
        <title>Resolving the Mortierellaceae phylogeny through synthesis of multi-gene phylogenetics and phylogenomics.</title>
        <authorList>
            <person name="Vandepol N."/>
            <person name="Liber J."/>
            <person name="Desiro A."/>
            <person name="Na H."/>
            <person name="Kennedy M."/>
            <person name="Barry K."/>
            <person name="Grigoriev I.V."/>
            <person name="Miller A.N."/>
            <person name="O'Donnell K."/>
            <person name="Stajich J.E."/>
            <person name="Bonito G."/>
        </authorList>
    </citation>
    <scope>NUCLEOTIDE SEQUENCE</scope>
    <source>
        <strain evidence="4">NVP1</strain>
    </source>
</reference>
<dbReference type="AlphaFoldDB" id="A0A9P5VL99"/>
<feature type="domain" description="RlpA-like protein double-psi beta-barrel" evidence="3">
    <location>
        <begin position="94"/>
        <end position="146"/>
    </location>
</feature>
<protein>
    <recommendedName>
        <fullName evidence="3">RlpA-like protein double-psi beta-barrel domain-containing protein</fullName>
    </recommendedName>
</protein>
<accession>A0A9P5VL99</accession>
<keyword evidence="1 2" id="KW-0732">Signal</keyword>
<dbReference type="InterPro" id="IPR051477">
    <property type="entry name" value="Expansin_CellWall"/>
</dbReference>
<dbReference type="SUPFAM" id="SSF50685">
    <property type="entry name" value="Barwin-like endoglucanases"/>
    <property type="match status" value="1"/>
</dbReference>
<dbReference type="CDD" id="cd22271">
    <property type="entry name" value="DPBB_EXP_N-like"/>
    <property type="match status" value="1"/>
</dbReference>
<evidence type="ECO:0000256" key="1">
    <source>
        <dbReference type="ARBA" id="ARBA00022729"/>
    </source>
</evidence>
<evidence type="ECO:0000259" key="3">
    <source>
        <dbReference type="Pfam" id="PF03330"/>
    </source>
</evidence>
<evidence type="ECO:0000256" key="2">
    <source>
        <dbReference type="SAM" id="SignalP"/>
    </source>
</evidence>
<dbReference type="PANTHER" id="PTHR31836">
    <property type="match status" value="1"/>
</dbReference>
<dbReference type="Gene3D" id="2.40.40.10">
    <property type="entry name" value="RlpA-like domain"/>
    <property type="match status" value="1"/>
</dbReference>
<sequence length="167" mass="18134">MKIAQFALLVFAIVLAIASTVEAGKKKKKPSKKPTQVVRWNKKMSGVSTWFNGHDLKGAACYGNLMGNSHVNAGDSWHIGAVHMASYVKSYKGACFECAKVSVGKKSIIVRIIDDCASCKPNQIDLTSSAFKALAPLSKGVIKTTYQFIRCPSSSLKWPKSPAIRKN</sequence>
<name>A0A9P5VL99_9FUNG</name>
<dbReference type="PANTHER" id="PTHR31836:SF28">
    <property type="entry name" value="SRCR DOMAIN-CONTAINING PROTEIN-RELATED"/>
    <property type="match status" value="1"/>
</dbReference>
<dbReference type="Pfam" id="PF03330">
    <property type="entry name" value="DPBB_1"/>
    <property type="match status" value="1"/>
</dbReference>
<feature type="chain" id="PRO_5040479729" description="RlpA-like protein double-psi beta-barrel domain-containing protein" evidence="2">
    <location>
        <begin position="24"/>
        <end position="167"/>
    </location>
</feature>
<dbReference type="InterPro" id="IPR036908">
    <property type="entry name" value="RlpA-like_sf"/>
</dbReference>
<dbReference type="Proteomes" id="UP000696485">
    <property type="component" value="Unassembled WGS sequence"/>
</dbReference>
<organism evidence="4 5">
    <name type="scientific">Podila minutissima</name>
    <dbReference type="NCBI Taxonomy" id="64525"/>
    <lineage>
        <taxon>Eukaryota</taxon>
        <taxon>Fungi</taxon>
        <taxon>Fungi incertae sedis</taxon>
        <taxon>Mucoromycota</taxon>
        <taxon>Mortierellomycotina</taxon>
        <taxon>Mortierellomycetes</taxon>
        <taxon>Mortierellales</taxon>
        <taxon>Mortierellaceae</taxon>
        <taxon>Podila</taxon>
    </lineage>
</organism>
<feature type="signal peptide" evidence="2">
    <location>
        <begin position="1"/>
        <end position="23"/>
    </location>
</feature>
<evidence type="ECO:0000313" key="5">
    <source>
        <dbReference type="Proteomes" id="UP000696485"/>
    </source>
</evidence>
<keyword evidence="5" id="KW-1185">Reference proteome</keyword>